<evidence type="ECO:0000313" key="4">
    <source>
        <dbReference type="Proteomes" id="UP000077051"/>
    </source>
</evidence>
<keyword evidence="1" id="KW-0343">GTPase activation</keyword>
<dbReference type="SUPFAM" id="SSF48350">
    <property type="entry name" value="GTPase activation domain, GAP"/>
    <property type="match status" value="1"/>
</dbReference>
<organism evidence="3 4">
    <name type="scientific">Mucor lusitanicus CBS 277.49</name>
    <dbReference type="NCBI Taxonomy" id="747725"/>
    <lineage>
        <taxon>Eukaryota</taxon>
        <taxon>Fungi</taxon>
        <taxon>Fungi incertae sedis</taxon>
        <taxon>Mucoromycota</taxon>
        <taxon>Mucoromycotina</taxon>
        <taxon>Mucoromycetes</taxon>
        <taxon>Mucorales</taxon>
        <taxon>Mucorineae</taxon>
        <taxon>Mucoraceae</taxon>
        <taxon>Mucor</taxon>
    </lineage>
</organism>
<dbReference type="Gene3D" id="1.10.555.10">
    <property type="entry name" value="Rho GTPase activation protein"/>
    <property type="match status" value="1"/>
</dbReference>
<dbReference type="STRING" id="747725.A0A162R2U3"/>
<dbReference type="InterPro" id="IPR050729">
    <property type="entry name" value="Rho-GAP"/>
</dbReference>
<name>A0A162R2U3_MUCCL</name>
<dbReference type="CDD" id="cd00159">
    <property type="entry name" value="RhoGAP"/>
    <property type="match status" value="1"/>
</dbReference>
<dbReference type="Proteomes" id="UP000077051">
    <property type="component" value="Unassembled WGS sequence"/>
</dbReference>
<dbReference type="PANTHER" id="PTHR23176">
    <property type="entry name" value="RHO/RAC/CDC GTPASE-ACTIVATING PROTEIN"/>
    <property type="match status" value="1"/>
</dbReference>
<dbReference type="PANTHER" id="PTHR23176:SF129">
    <property type="entry name" value="RHO GTPASE ACTIVATING PROTEIN AT 16F, ISOFORM E-RELATED"/>
    <property type="match status" value="1"/>
</dbReference>
<dbReference type="GO" id="GO:0005096">
    <property type="term" value="F:GTPase activator activity"/>
    <property type="evidence" value="ECO:0007669"/>
    <property type="project" value="UniProtKB-KW"/>
</dbReference>
<feature type="non-terminal residue" evidence="3">
    <location>
        <position position="1"/>
    </location>
</feature>
<protein>
    <recommendedName>
        <fullName evidence="2">Rho-GAP domain-containing protein</fullName>
    </recommendedName>
</protein>
<dbReference type="Pfam" id="PF00620">
    <property type="entry name" value="RhoGAP"/>
    <property type="match status" value="1"/>
</dbReference>
<gene>
    <name evidence="3" type="ORF">MUCCIDRAFT_125710</name>
</gene>
<feature type="non-terminal residue" evidence="3">
    <location>
        <position position="94"/>
    </location>
</feature>
<dbReference type="OrthoDB" id="79452at2759"/>
<evidence type="ECO:0000259" key="2">
    <source>
        <dbReference type="PROSITE" id="PS50238"/>
    </source>
</evidence>
<evidence type="ECO:0000256" key="1">
    <source>
        <dbReference type="ARBA" id="ARBA00022468"/>
    </source>
</evidence>
<dbReference type="InterPro" id="IPR000198">
    <property type="entry name" value="RhoGAP_dom"/>
</dbReference>
<dbReference type="GO" id="GO:0007165">
    <property type="term" value="P:signal transduction"/>
    <property type="evidence" value="ECO:0007669"/>
    <property type="project" value="InterPro"/>
</dbReference>
<reference evidence="3 4" key="1">
    <citation type="submission" date="2015-06" db="EMBL/GenBank/DDBJ databases">
        <title>Expansion of signal transduction pathways in fungi by whole-genome duplication.</title>
        <authorList>
            <consortium name="DOE Joint Genome Institute"/>
            <person name="Corrochano L.M."/>
            <person name="Kuo A."/>
            <person name="Marcet-Houben M."/>
            <person name="Polaino S."/>
            <person name="Salamov A."/>
            <person name="Villalobos J.M."/>
            <person name="Alvarez M.I."/>
            <person name="Avalos J."/>
            <person name="Benito E.P."/>
            <person name="Benoit I."/>
            <person name="Burger G."/>
            <person name="Camino L.P."/>
            <person name="Canovas D."/>
            <person name="Cerda-Olmedo E."/>
            <person name="Cheng J.-F."/>
            <person name="Dominguez A."/>
            <person name="Elias M."/>
            <person name="Eslava A.P."/>
            <person name="Glaser F."/>
            <person name="Grimwood J."/>
            <person name="Gutierrez G."/>
            <person name="Heitman J."/>
            <person name="Henrissat B."/>
            <person name="Iturriaga E.A."/>
            <person name="Lang B.F."/>
            <person name="Lavin J.L."/>
            <person name="Lee S."/>
            <person name="Li W."/>
            <person name="Lindquist E."/>
            <person name="Lopez-Garcia S."/>
            <person name="Luque E.M."/>
            <person name="Marcos A.T."/>
            <person name="Martin J."/>
            <person name="Mccluskey K."/>
            <person name="Medina H.R."/>
            <person name="Miralles-Duran A."/>
            <person name="Miyazaki A."/>
            <person name="Munoz-Torres E."/>
            <person name="Oguiza J.A."/>
            <person name="Ohm R."/>
            <person name="Olmedo M."/>
            <person name="Orejas M."/>
            <person name="Ortiz-Castellanos L."/>
            <person name="Pisabarro A.G."/>
            <person name="Rodriguez-Romero J."/>
            <person name="Ruiz-Herrera J."/>
            <person name="Ruiz-Vazquez R."/>
            <person name="Sanz C."/>
            <person name="Schackwitz W."/>
            <person name="Schmutz J."/>
            <person name="Shahriari M."/>
            <person name="Shelest E."/>
            <person name="Silva-Franco F."/>
            <person name="Soanes D."/>
            <person name="Syed K."/>
            <person name="Tagua V.G."/>
            <person name="Talbot N.J."/>
            <person name="Thon M."/>
            <person name="De Vries R.P."/>
            <person name="Wiebenga A."/>
            <person name="Yadav J.S."/>
            <person name="Braun E.L."/>
            <person name="Baker S."/>
            <person name="Garre V."/>
            <person name="Horwitz B."/>
            <person name="Torres-Martinez S."/>
            <person name="Idnurm A."/>
            <person name="Herrera-Estrella A."/>
            <person name="Gabaldon T."/>
            <person name="Grigoriev I.V."/>
        </authorList>
    </citation>
    <scope>NUCLEOTIDE SEQUENCE [LARGE SCALE GENOMIC DNA]</scope>
    <source>
        <strain evidence="3 4">CBS 277.49</strain>
    </source>
</reference>
<feature type="domain" description="Rho-GAP" evidence="2">
    <location>
        <begin position="1"/>
        <end position="94"/>
    </location>
</feature>
<dbReference type="InterPro" id="IPR008936">
    <property type="entry name" value="Rho_GTPase_activation_prot"/>
</dbReference>
<evidence type="ECO:0000313" key="3">
    <source>
        <dbReference type="EMBL" id="OAD07780.1"/>
    </source>
</evidence>
<accession>A0A162R2U3</accession>
<dbReference type="EMBL" id="AMYB01000001">
    <property type="protein sequence ID" value="OAD07780.1"/>
    <property type="molecule type" value="Genomic_DNA"/>
</dbReference>
<sequence>DINVVADALKQFLRELPEPLLTYSLYDEFITASASEDHDERVYLIKKVIKKLPYCNYVLLKRIIEHFVIVTDFEATNHMYATNLAIVFGPTLLQ</sequence>
<dbReference type="VEuPathDB" id="FungiDB:MUCCIDRAFT_125710"/>
<dbReference type="GO" id="GO:0005737">
    <property type="term" value="C:cytoplasm"/>
    <property type="evidence" value="ECO:0007669"/>
    <property type="project" value="TreeGrafter"/>
</dbReference>
<comment type="caution">
    <text evidence="3">The sequence shown here is derived from an EMBL/GenBank/DDBJ whole genome shotgun (WGS) entry which is preliminary data.</text>
</comment>
<dbReference type="PROSITE" id="PS50238">
    <property type="entry name" value="RHOGAP"/>
    <property type="match status" value="1"/>
</dbReference>
<proteinExistence type="predicted"/>
<dbReference type="SMART" id="SM00324">
    <property type="entry name" value="RhoGAP"/>
    <property type="match status" value="1"/>
</dbReference>
<keyword evidence="4" id="KW-1185">Reference proteome</keyword>
<dbReference type="AlphaFoldDB" id="A0A162R2U3"/>